<feature type="region of interest" description="Disordered" evidence="7">
    <location>
        <begin position="1"/>
        <end position="30"/>
    </location>
</feature>
<feature type="region of interest" description="Disordered" evidence="7">
    <location>
        <begin position="1230"/>
        <end position="1363"/>
    </location>
</feature>
<evidence type="ECO:0000256" key="6">
    <source>
        <dbReference type="ARBA" id="ARBA00023136"/>
    </source>
</evidence>
<feature type="transmembrane region" description="Helical" evidence="8">
    <location>
        <begin position="187"/>
        <end position="206"/>
    </location>
</feature>
<proteinExistence type="inferred from homology"/>
<evidence type="ECO:0000259" key="11">
    <source>
        <dbReference type="Pfam" id="PF07662"/>
    </source>
</evidence>
<dbReference type="GO" id="GO:0015293">
    <property type="term" value="F:symporter activity"/>
    <property type="evidence" value="ECO:0007669"/>
    <property type="project" value="TreeGrafter"/>
</dbReference>
<dbReference type="InterPro" id="IPR008276">
    <property type="entry name" value="C_nuclsd_transpt"/>
</dbReference>
<dbReference type="InterPro" id="IPR011642">
    <property type="entry name" value="Gate_dom"/>
</dbReference>
<keyword evidence="4 8" id="KW-0812">Transmembrane</keyword>
<gene>
    <name evidence="13" type="ORF">G7K_2292-t1</name>
</gene>
<protein>
    <submittedName>
        <fullName evidence="13">Uncharacterized protein</fullName>
    </submittedName>
</protein>
<feature type="transmembrane region" description="Helical" evidence="8">
    <location>
        <begin position="379"/>
        <end position="401"/>
    </location>
</feature>
<feature type="transmembrane region" description="Helical" evidence="8">
    <location>
        <begin position="502"/>
        <end position="519"/>
    </location>
</feature>
<dbReference type="GO" id="GO:0005886">
    <property type="term" value="C:plasma membrane"/>
    <property type="evidence" value="ECO:0007669"/>
    <property type="project" value="UniProtKB-SubCell"/>
</dbReference>
<feature type="compositionally biased region" description="Low complexity" evidence="7">
    <location>
        <begin position="1112"/>
        <end position="1124"/>
    </location>
</feature>
<evidence type="ECO:0000259" key="9">
    <source>
        <dbReference type="Pfam" id="PF01773"/>
    </source>
</evidence>
<sequence length="1384" mass="151609">MENKDHISEVVEGHQPHTHHHTHHADNTVDESNTPVYIRDMEAAAPVGPDAGYPIRDEKAPIDPVVASAEEISPSNTNSQLSDEQKPTLTAGPDYVFYHIKRIWRQHRPLWMALIHLTILLVTTAWFIGGLATHRGRYGWVVQFIFWLFVTIRMITFHVPVSLVTRPVYKIWDVCATRALALVPERYQIPLSGFTVFAVFLIGAMASPTSATNNRENRILSIFGLFLFLFSVWVFSKNRKAIKWRTVLMGELMQFITALFVLRSTAGYDIFNFISELARELLGFSQDGVAFLVTKEIAALPYFFFTVLPAIVFFVAFVQLLFHWGIMQWAIIKLAKFFYWSLRISGAEAVAASAAPFIGQGENAILIRPFVAHLTDSEIHQIMCSGFATISGSVLVAYAGMVKSPQSLVASCVMSIPASIAISKIRYPETELSVTESRVVIPDDEEHKSANALHAFSNGAWLGLKIAGMIMSNLLCIIALIALIDGVLFWIGKYFGVPQLQLEWLLGYCLYPIAFLLGVPRDELYPVAKLIGIKIIQNEFVAYNSFSTEAEYANLSPRAVIITTYALCGFGNLGSLGNQIGVLGQLAPSKTANFSKLAVSALICGILATLSSASIAVITNGCVVGFGSFNPSNACSTICLVIYLSSRTELSVDPARPPCPPDAQPRTQRPEEHREPNHQILQLAMVESTSNLELLACLEKVNVLSKAGDHRGVRCEIVRIVEEHDPRARKDATDVGATEEEIVQKDSEISDEKLSAPTDEPAKKSSASDSAILTQPEFHLRITTPPPTFTLDEDEEPESQVLLQLVLQPSQRCILSRSERGQTFSFVLGNDQEQEEADNGNRRKDMLNVVVPSHSQIDRDSLQAFTSILQSLATLRLYKPPQDTAFSPSRDLSTAFLTRLNLTESDLDTDDWALPSALLSTASTGLAETISAGFGHLATAVNKAGSFIQNHTDAVTEERYARVNPDTLETLEKVSRGGERAVDGSVKGMNKVRSGLLKGFNFVRDEYRDPEEREEGRRADAGEGRGGSAAATPQGLGWEGRMASPPRTMSASPVPSLKGPVLIDLDTGNDDERPPPRPARPSADTPTRILSPPYSLDIPTPSNQSPIERSRSAQSTSSTTSRGSKGFGAEALKSLKKITGAWGDSIDTLHQTLNTNVVDVTRHLKGPEAAQAARHVTDTLYSARTVYDTISIRPDKVLIGGRAGRPKAHDTSLGGEAEGKVERWVGGVDGEVDVRTPSQQLDDPLDHGRGRADERPPPRPARPQYLQRPAVVPQDSFISVNIDTETPPPKPARPSTELAERRRRSMEVSARRSLDIARRSVDVEGGGRPSLASLGITEEEEGPPPKPRRPVGKQGGAGDIAGQEAMLRYWAEMKRKKDVEAANP</sequence>
<feature type="transmembrane region" description="Helical" evidence="8">
    <location>
        <begin position="337"/>
        <end position="359"/>
    </location>
</feature>
<keyword evidence="3" id="KW-1003">Cell membrane</keyword>
<reference evidence="13 14" key="3">
    <citation type="journal article" date="2015" name="Genome Announc.">
        <title>Draft Genome Sequence of the Archiascomycetous Yeast Saitoella complicata.</title>
        <authorList>
            <person name="Yamauchi K."/>
            <person name="Kondo S."/>
            <person name="Hamamoto M."/>
            <person name="Takahashi Y."/>
            <person name="Ogura Y."/>
            <person name="Hayashi T."/>
            <person name="Nishida H."/>
        </authorList>
    </citation>
    <scope>NUCLEOTIDE SEQUENCE [LARGE SCALE GENOMIC DNA]</scope>
    <source>
        <strain evidence="13 14">NRRL Y-17804</strain>
    </source>
</reference>
<evidence type="ECO:0000256" key="5">
    <source>
        <dbReference type="ARBA" id="ARBA00022989"/>
    </source>
</evidence>
<feature type="compositionally biased region" description="Basic and acidic residues" evidence="7">
    <location>
        <begin position="1305"/>
        <end position="1322"/>
    </location>
</feature>
<evidence type="ECO:0000256" key="3">
    <source>
        <dbReference type="ARBA" id="ARBA00022475"/>
    </source>
</evidence>
<evidence type="ECO:0000259" key="10">
    <source>
        <dbReference type="Pfam" id="PF06911"/>
    </source>
</evidence>
<feature type="compositionally biased region" description="Basic and acidic residues" evidence="7">
    <location>
        <begin position="1"/>
        <end position="15"/>
    </location>
</feature>
<dbReference type="Pfam" id="PF07670">
    <property type="entry name" value="Gate"/>
    <property type="match status" value="1"/>
</dbReference>
<feature type="domain" description="Senescence" evidence="10">
    <location>
        <begin position="1113"/>
        <end position="1185"/>
    </location>
</feature>
<feature type="region of interest" description="Disordered" evidence="7">
    <location>
        <begin position="1007"/>
        <end position="1126"/>
    </location>
</feature>
<feature type="transmembrane region" description="Helical" evidence="8">
    <location>
        <begin position="466"/>
        <end position="490"/>
    </location>
</feature>
<feature type="region of interest" description="Disordered" evidence="7">
    <location>
        <begin position="726"/>
        <end position="777"/>
    </location>
</feature>
<feature type="domain" description="Concentrative nucleoside transporter C-terminal" evidence="11">
    <location>
        <begin position="408"/>
        <end position="616"/>
    </location>
</feature>
<dbReference type="InterPro" id="IPR002668">
    <property type="entry name" value="CNT_N_dom"/>
</dbReference>
<feature type="compositionally biased region" description="Basic and acidic residues" evidence="7">
    <location>
        <begin position="1007"/>
        <end position="1023"/>
    </location>
</feature>
<reference evidence="13 14" key="2">
    <citation type="journal article" date="2014" name="J. Gen. Appl. Microbiol.">
        <title>The early diverging ascomycetous budding yeast Saitoella complicata has three histone deacetylases belonging to the Clr6, Hos2, and Rpd3 lineages.</title>
        <authorList>
            <person name="Nishida H."/>
            <person name="Matsumoto T."/>
            <person name="Kondo S."/>
            <person name="Hamamoto M."/>
            <person name="Yoshikawa H."/>
        </authorList>
    </citation>
    <scope>NUCLEOTIDE SEQUENCE [LARGE SCALE GENOMIC DNA]</scope>
    <source>
        <strain evidence="13 14">NRRL Y-17804</strain>
    </source>
</reference>
<evidence type="ECO:0000256" key="2">
    <source>
        <dbReference type="ARBA" id="ARBA00009033"/>
    </source>
</evidence>
<name>A0A0E9NFC0_SAICN</name>
<evidence type="ECO:0000256" key="8">
    <source>
        <dbReference type="SAM" id="Phobius"/>
    </source>
</evidence>
<dbReference type="EMBL" id="BACD03000013">
    <property type="protein sequence ID" value="GAO48105.1"/>
    <property type="molecule type" value="Genomic_DNA"/>
</dbReference>
<dbReference type="Pfam" id="PF06911">
    <property type="entry name" value="Senescence"/>
    <property type="match status" value="1"/>
</dbReference>
<evidence type="ECO:0000256" key="1">
    <source>
        <dbReference type="ARBA" id="ARBA00004651"/>
    </source>
</evidence>
<feature type="transmembrane region" description="Helical" evidence="8">
    <location>
        <begin position="247"/>
        <end position="266"/>
    </location>
</feature>
<keyword evidence="5 8" id="KW-1133">Transmembrane helix</keyword>
<comment type="caution">
    <text evidence="13">The sequence shown here is derived from an EMBL/GenBank/DDBJ whole genome shotgun (WGS) entry which is preliminary data.</text>
</comment>
<dbReference type="InterPro" id="IPR011657">
    <property type="entry name" value="CNT_C_dom"/>
</dbReference>
<comment type="subcellular location">
    <subcellularLocation>
        <location evidence="1">Cell membrane</location>
        <topology evidence="1">Multi-pass membrane protein</topology>
    </subcellularLocation>
</comment>
<dbReference type="Pfam" id="PF07662">
    <property type="entry name" value="Nucleos_tra2_C"/>
    <property type="match status" value="1"/>
</dbReference>
<feature type="domain" description="Concentrative nucleoside transporter N-terminal" evidence="9">
    <location>
        <begin position="223"/>
        <end position="293"/>
    </location>
</feature>
<evidence type="ECO:0000256" key="7">
    <source>
        <dbReference type="SAM" id="MobiDB-lite"/>
    </source>
</evidence>
<feature type="region of interest" description="Disordered" evidence="7">
    <location>
        <begin position="651"/>
        <end position="674"/>
    </location>
</feature>
<feature type="transmembrane region" description="Helical" evidence="8">
    <location>
        <begin position="302"/>
        <end position="325"/>
    </location>
</feature>
<evidence type="ECO:0000313" key="13">
    <source>
        <dbReference type="EMBL" id="GAO48105.1"/>
    </source>
</evidence>
<feature type="compositionally biased region" description="Basic and acidic residues" evidence="7">
    <location>
        <begin position="1244"/>
        <end position="1257"/>
    </location>
</feature>
<feature type="transmembrane region" description="Helical" evidence="8">
    <location>
        <begin position="218"/>
        <end position="235"/>
    </location>
</feature>
<keyword evidence="6 8" id="KW-0472">Membrane</keyword>
<dbReference type="InterPro" id="IPR009686">
    <property type="entry name" value="Senescence/spartin_C"/>
</dbReference>
<evidence type="ECO:0000256" key="4">
    <source>
        <dbReference type="ARBA" id="ARBA00022692"/>
    </source>
</evidence>
<feature type="transmembrane region" description="Helical" evidence="8">
    <location>
        <begin position="110"/>
        <end position="132"/>
    </location>
</feature>
<feature type="domain" description="Nucleoside transporter/FeoB GTPase Gate" evidence="12">
    <location>
        <begin position="304"/>
        <end position="403"/>
    </location>
</feature>
<dbReference type="GO" id="GO:0005337">
    <property type="term" value="F:nucleoside transmembrane transporter activity"/>
    <property type="evidence" value="ECO:0007669"/>
    <property type="project" value="InterPro"/>
</dbReference>
<feature type="transmembrane region" description="Helical" evidence="8">
    <location>
        <begin position="597"/>
        <end position="618"/>
    </location>
</feature>
<dbReference type="Proteomes" id="UP000033140">
    <property type="component" value="Unassembled WGS sequence"/>
</dbReference>
<keyword evidence="14" id="KW-1185">Reference proteome</keyword>
<evidence type="ECO:0000259" key="12">
    <source>
        <dbReference type="Pfam" id="PF07670"/>
    </source>
</evidence>
<dbReference type="STRING" id="698492.A0A0E9NFC0"/>
<comment type="similarity">
    <text evidence="2">Belongs to the concentrative nucleoside transporter (CNT) (TC 2.A.41) family.</text>
</comment>
<feature type="compositionally biased region" description="Basic and acidic residues" evidence="7">
    <location>
        <begin position="742"/>
        <end position="754"/>
    </location>
</feature>
<feature type="transmembrane region" description="Helical" evidence="8">
    <location>
        <begin position="144"/>
        <end position="166"/>
    </location>
</feature>
<dbReference type="Pfam" id="PF01773">
    <property type="entry name" value="Nucleos_tra2_N"/>
    <property type="match status" value="1"/>
</dbReference>
<organism evidence="13 14">
    <name type="scientific">Saitoella complicata (strain BCRC 22490 / CBS 7301 / JCM 7358 / NBRC 10748 / NRRL Y-17804)</name>
    <dbReference type="NCBI Taxonomy" id="698492"/>
    <lineage>
        <taxon>Eukaryota</taxon>
        <taxon>Fungi</taxon>
        <taxon>Dikarya</taxon>
        <taxon>Ascomycota</taxon>
        <taxon>Taphrinomycotina</taxon>
        <taxon>Taphrinomycotina incertae sedis</taxon>
        <taxon>Saitoella</taxon>
    </lineage>
</organism>
<evidence type="ECO:0000313" key="14">
    <source>
        <dbReference type="Proteomes" id="UP000033140"/>
    </source>
</evidence>
<dbReference type="PANTHER" id="PTHR10590">
    <property type="entry name" value="SODIUM/NUCLEOSIDE COTRANSPORTER"/>
    <property type="match status" value="1"/>
</dbReference>
<accession>A0A0E9NFC0</accession>
<dbReference type="PANTHER" id="PTHR10590:SF4">
    <property type="entry name" value="SOLUTE CARRIER FAMILY 28 MEMBER 3"/>
    <property type="match status" value="1"/>
</dbReference>
<reference evidence="13 14" key="1">
    <citation type="journal article" date="2011" name="J. Gen. Appl. Microbiol.">
        <title>Draft genome sequencing of the enigmatic yeast Saitoella complicata.</title>
        <authorList>
            <person name="Nishida H."/>
            <person name="Hamamoto M."/>
            <person name="Sugiyama J."/>
        </authorList>
    </citation>
    <scope>NUCLEOTIDE SEQUENCE [LARGE SCALE GENOMIC DNA]</scope>
    <source>
        <strain evidence="13 14">NRRL Y-17804</strain>
    </source>
</reference>